<dbReference type="Proteomes" id="UP001183176">
    <property type="component" value="Unassembled WGS sequence"/>
</dbReference>
<evidence type="ECO:0000313" key="1">
    <source>
        <dbReference type="EMBL" id="MDT0260181.1"/>
    </source>
</evidence>
<proteinExistence type="predicted"/>
<reference evidence="2" key="1">
    <citation type="submission" date="2023-07" db="EMBL/GenBank/DDBJ databases">
        <title>30 novel species of actinomycetes from the DSMZ collection.</title>
        <authorList>
            <person name="Nouioui I."/>
        </authorList>
    </citation>
    <scope>NUCLEOTIDE SEQUENCE [LARGE SCALE GENOMIC DNA]</scope>
    <source>
        <strain evidence="2">DSM 44399</strain>
    </source>
</reference>
<organism evidence="1 2">
    <name type="scientific">Jatrophihabitans lederbergiae</name>
    <dbReference type="NCBI Taxonomy" id="3075547"/>
    <lineage>
        <taxon>Bacteria</taxon>
        <taxon>Bacillati</taxon>
        <taxon>Actinomycetota</taxon>
        <taxon>Actinomycetes</taxon>
        <taxon>Jatrophihabitantales</taxon>
        <taxon>Jatrophihabitantaceae</taxon>
        <taxon>Jatrophihabitans</taxon>
    </lineage>
</organism>
<gene>
    <name evidence="1" type="ORF">RM423_02115</name>
</gene>
<protein>
    <submittedName>
        <fullName evidence="1">Uncharacterized protein</fullName>
    </submittedName>
</protein>
<sequence>MRTAGDLKPLDFANQLLINASELRLALIGARRHRAVPSRSCGITCNNFSKQLKA</sequence>
<accession>A0ABU2J619</accession>
<dbReference type="RefSeq" id="WP_311421341.1">
    <property type="nucleotide sequence ID" value="NZ_JAVREH010000002.1"/>
</dbReference>
<comment type="caution">
    <text evidence="1">The sequence shown here is derived from an EMBL/GenBank/DDBJ whole genome shotgun (WGS) entry which is preliminary data.</text>
</comment>
<evidence type="ECO:0000313" key="2">
    <source>
        <dbReference type="Proteomes" id="UP001183176"/>
    </source>
</evidence>
<dbReference type="EMBL" id="JAVREH010000002">
    <property type="protein sequence ID" value="MDT0260181.1"/>
    <property type="molecule type" value="Genomic_DNA"/>
</dbReference>
<name>A0ABU2J619_9ACTN</name>
<keyword evidence="2" id="KW-1185">Reference proteome</keyword>